<dbReference type="PANTHER" id="PTHR42993:SF1">
    <property type="entry name" value="MAOC-LIKE DEHYDRATASE DOMAIN-CONTAINING PROTEIN"/>
    <property type="match status" value="1"/>
</dbReference>
<name>A0A0S2KCE3_9GAMM</name>
<dbReference type="InterPro" id="IPR002539">
    <property type="entry name" value="MaoC-like_dom"/>
</dbReference>
<accession>A0A0S2KCE3</accession>
<evidence type="ECO:0000313" key="3">
    <source>
        <dbReference type="Proteomes" id="UP000065641"/>
    </source>
</evidence>
<dbReference type="InterPro" id="IPR029069">
    <property type="entry name" value="HotDog_dom_sf"/>
</dbReference>
<sequence>MALTDSLQDLRNYLNDSAAMPADSQLRNYVKTATLGLAGETAPVRATVQQAQAFLGREVGMTNWFPITQNLVNQFASFTGDFQFIHVDQDRAQRETCYAGTIAHGMLTMALMPTFATYGTLKIIGTKQSIIYGLDRVRFLNPVRIGSRIRGRFTLLSAEERNEREVLLRHSVTIELENEPKPALIADWIVVAVR</sequence>
<evidence type="ECO:0000259" key="1">
    <source>
        <dbReference type="Pfam" id="PF01575"/>
    </source>
</evidence>
<protein>
    <submittedName>
        <fullName evidence="2">MaoC domain protein dehydratase</fullName>
    </submittedName>
</protein>
<dbReference type="InterPro" id="IPR039375">
    <property type="entry name" value="NodN-like"/>
</dbReference>
<reference evidence="2 3" key="1">
    <citation type="submission" date="2015-11" db="EMBL/GenBank/DDBJ databases">
        <authorList>
            <person name="Zhang Y."/>
            <person name="Guo Z."/>
        </authorList>
    </citation>
    <scope>NUCLEOTIDE SEQUENCE [LARGE SCALE GENOMIC DNA]</scope>
    <source>
        <strain evidence="2 3">KCTC 32221</strain>
    </source>
</reference>
<dbReference type="AlphaFoldDB" id="A0A0S2KCE3"/>
<dbReference type="EMBL" id="CP013189">
    <property type="protein sequence ID" value="ALO45985.1"/>
    <property type="molecule type" value="Genomic_DNA"/>
</dbReference>
<dbReference type="PANTHER" id="PTHR42993">
    <property type="entry name" value="MAOC-LIKE DEHYDRATASE DOMAIN-CONTAINING PROTEIN"/>
    <property type="match status" value="1"/>
</dbReference>
<dbReference type="CDD" id="cd03450">
    <property type="entry name" value="NodN"/>
    <property type="match status" value="1"/>
</dbReference>
<dbReference type="Pfam" id="PF01575">
    <property type="entry name" value="MaoC_dehydratas"/>
    <property type="match status" value="1"/>
</dbReference>
<evidence type="ECO:0000313" key="2">
    <source>
        <dbReference type="EMBL" id="ALO45985.1"/>
    </source>
</evidence>
<proteinExistence type="predicted"/>
<dbReference type="Proteomes" id="UP000065641">
    <property type="component" value="Chromosome"/>
</dbReference>
<organism evidence="2 3">
    <name type="scientific">Pseudohongiella spirulinae</name>
    <dbReference type="NCBI Taxonomy" id="1249552"/>
    <lineage>
        <taxon>Bacteria</taxon>
        <taxon>Pseudomonadati</taxon>
        <taxon>Pseudomonadota</taxon>
        <taxon>Gammaproteobacteria</taxon>
        <taxon>Pseudomonadales</taxon>
        <taxon>Pseudohongiellaceae</taxon>
        <taxon>Pseudohongiella</taxon>
    </lineage>
</organism>
<gene>
    <name evidence="2" type="ORF">PS2015_1328</name>
</gene>
<dbReference type="SUPFAM" id="SSF54637">
    <property type="entry name" value="Thioesterase/thiol ester dehydrase-isomerase"/>
    <property type="match status" value="1"/>
</dbReference>
<keyword evidence="3" id="KW-1185">Reference proteome</keyword>
<dbReference type="KEGG" id="pspi:PS2015_1328"/>
<dbReference type="Gene3D" id="3.10.129.10">
    <property type="entry name" value="Hotdog Thioesterase"/>
    <property type="match status" value="1"/>
</dbReference>
<dbReference type="STRING" id="1249552.PS2015_1328"/>
<feature type="domain" description="MaoC-like" evidence="1">
    <location>
        <begin position="52"/>
        <end position="165"/>
    </location>
</feature>